<comment type="caution">
    <text evidence="2">The sequence shown here is derived from an EMBL/GenBank/DDBJ whole genome shotgun (WGS) entry which is preliminary data.</text>
</comment>
<sequence>MSRPNPPRPSRRMPSVEDVDEFGRAIGGSLRYSIPRQFASRYQENPRDGLSHSEYPFPLATVATASQQFTVEEQSAKRRDIVDWIQSGGTESTVSPGALVLAQSFAGRTNPEQMASAQAPTPQQTAPISREAPSVDTTSRQPASGQKPDEQNWRPPLGQMSYEQMSYGQATLTPSLGQANYLQTSPGRPVATPLGQADYFQTSSGQVPSWQTPSGPPEHAYYGQRTPEPSSFRPSGQIPYSRARTPQMLSELPQFGQQGQAPRAQTPRASSTPDQPLHKQTQPEVSKNDQYYVESSPRSDLTGSKRRSSEFRHHEKNPSSDLDTRVRGTRRARRREVMYSSDSDEISEHHPQHFSEKKVDIAYEPSKAAMDVTVRLDMPIEEDYESDLEEFCRLRRLGRFRDAKGHFTSKLGHLHHNPYILVQRAEMLIAEGDYKSFRKLEADSEIFFRDELEASPDYRNLQLMASNFALLELLSQHPSAGYTSTALGIVEEALALLKTTEAFGSTEVQLISLCFRVLRHIEICSGELVVNDLKEQARTLLNWSEVYHQLLCEDRIWDFRDLLFAAVPLFRWPDTLLQFFGTSSFPLVLKTITKDWSRPGYDESTTLGLLDLFTSLIIQDPHSKDSDPRTTQLIEHARALAETAHKANVEHMKSRPFIQWLLAKNIYEMGEVPERPDSVRLGDYKGLLIRQGNGVHLPVFVPLRRSQKPDWDMFFARSNPAQLHAVEVALQAARFTGDYSLQATALKLLALQSQEPIRAMDALANLQFNIQDDKEGFLSTCLSKYLGSNSEDGEGEVLDYLKKLDDACGGSYLSHGINPSMLWARGVIQRLLERNSSAEIDDRHSLWKAELQIYGSRLPSYISKFIRDEFRLQVPKAKGVSRPTASERKPRRLREHTVNEGKGHVRSPAESPHGTRPRVTGTDGRSLRYSHQGLNPDITKDPVYKLRSRFNRTEDRTPNSPQYVPQPVTAPFPAPFTFFNGFEDPQKLPKGDPARYDELAPGVSSAWVNEQQPQEEQPPPIYTKRDFPVAGWPDNWRESLSHLSRAAEYQENGSQGRLHRSLVDEYRDGDARITIEELYESPAEDEAGDQDDSEEGENDGDITANVSLEDGMPKLDFPPGLLKDNTIEVVVRNKSHTSETKAYFIEKRGEGDFRIVVKENEKTVETTEYTSTSTTKIRPTVKESTKSNRAKARADLAPPTAPTAPNSHLKKPPAATEASLGQDGRAWVRSYWRARRRGSDEMAVWGSDEMAQSKPRNTKAKKEGKHESDDDDSDSPGGGSLCSTPFDGKMGLSMDGAGLGELHIGVRKKPKAGGESVARYAKKKTIERAVPTAKVGGPGLESHNKFGSIGDGLLKGLEVLDGDKKGKSLAQEVEEELAAIASYSVTGRTGSNHKEAGDDGYASGLNISDGGTTISTE</sequence>
<feature type="region of interest" description="Disordered" evidence="1">
    <location>
        <begin position="1243"/>
        <end position="1294"/>
    </location>
</feature>
<feature type="compositionally biased region" description="Polar residues" evidence="1">
    <location>
        <begin position="199"/>
        <end position="213"/>
    </location>
</feature>
<organism evidence="2 3">
    <name type="scientific">Cercophora scortea</name>
    <dbReference type="NCBI Taxonomy" id="314031"/>
    <lineage>
        <taxon>Eukaryota</taxon>
        <taxon>Fungi</taxon>
        <taxon>Dikarya</taxon>
        <taxon>Ascomycota</taxon>
        <taxon>Pezizomycotina</taxon>
        <taxon>Sordariomycetes</taxon>
        <taxon>Sordariomycetidae</taxon>
        <taxon>Sordariales</taxon>
        <taxon>Lasiosphaeriaceae</taxon>
        <taxon>Cercophora</taxon>
    </lineage>
</organism>
<reference evidence="2" key="2">
    <citation type="submission" date="2023-06" db="EMBL/GenBank/DDBJ databases">
        <authorList>
            <consortium name="Lawrence Berkeley National Laboratory"/>
            <person name="Haridas S."/>
            <person name="Hensen N."/>
            <person name="Bonometti L."/>
            <person name="Westerberg I."/>
            <person name="Brannstrom I.O."/>
            <person name="Guillou S."/>
            <person name="Cros-Aarteil S."/>
            <person name="Calhoun S."/>
            <person name="Kuo A."/>
            <person name="Mondo S."/>
            <person name="Pangilinan J."/>
            <person name="Riley R."/>
            <person name="Labutti K."/>
            <person name="Andreopoulos B."/>
            <person name="Lipzen A."/>
            <person name="Chen C."/>
            <person name="Yanf M."/>
            <person name="Daum C."/>
            <person name="Ng V."/>
            <person name="Clum A."/>
            <person name="Steindorff A."/>
            <person name="Ohm R."/>
            <person name="Martin F."/>
            <person name="Silar P."/>
            <person name="Natvig D."/>
            <person name="Lalanne C."/>
            <person name="Gautier V."/>
            <person name="Ament-Velasquez S.L."/>
            <person name="Kruys A."/>
            <person name="Hutchinson M.I."/>
            <person name="Powell A.J."/>
            <person name="Barry K."/>
            <person name="Miller A.N."/>
            <person name="Grigoriev I.V."/>
            <person name="Debuchy R."/>
            <person name="Gladieux P."/>
            <person name="Thoren M.H."/>
            <person name="Johannesson H."/>
        </authorList>
    </citation>
    <scope>NUCLEOTIDE SEQUENCE</scope>
    <source>
        <strain evidence="2">SMH4131-1</strain>
    </source>
</reference>
<feature type="compositionally biased region" description="Low complexity" evidence="1">
    <location>
        <begin position="117"/>
        <end position="127"/>
    </location>
</feature>
<feature type="compositionally biased region" description="Polar residues" evidence="1">
    <location>
        <begin position="1405"/>
        <end position="1417"/>
    </location>
</feature>
<feature type="compositionally biased region" description="Polar residues" evidence="1">
    <location>
        <begin position="106"/>
        <end position="116"/>
    </location>
</feature>
<feature type="compositionally biased region" description="Polar residues" evidence="1">
    <location>
        <begin position="161"/>
        <end position="186"/>
    </location>
</feature>
<accession>A0AAE0J5U2</accession>
<proteinExistence type="predicted"/>
<evidence type="ECO:0000313" key="3">
    <source>
        <dbReference type="Proteomes" id="UP001286456"/>
    </source>
</evidence>
<feature type="region of interest" description="Disordered" evidence="1">
    <location>
        <begin position="1388"/>
        <end position="1417"/>
    </location>
</feature>
<dbReference type="Proteomes" id="UP001286456">
    <property type="component" value="Unassembled WGS sequence"/>
</dbReference>
<feature type="compositionally biased region" description="Polar residues" evidence="1">
    <location>
        <begin position="267"/>
        <end position="289"/>
    </location>
</feature>
<feature type="compositionally biased region" description="Basic and acidic residues" evidence="1">
    <location>
        <begin position="307"/>
        <end position="326"/>
    </location>
</feature>
<dbReference type="EMBL" id="JAUEPO010000001">
    <property type="protein sequence ID" value="KAK3337062.1"/>
    <property type="molecule type" value="Genomic_DNA"/>
</dbReference>
<keyword evidence="3" id="KW-1185">Reference proteome</keyword>
<feature type="compositionally biased region" description="Acidic residues" evidence="1">
    <location>
        <begin position="1077"/>
        <end position="1100"/>
    </location>
</feature>
<reference evidence="2" key="1">
    <citation type="journal article" date="2023" name="Mol. Phylogenet. Evol.">
        <title>Genome-scale phylogeny and comparative genomics of the fungal order Sordariales.</title>
        <authorList>
            <person name="Hensen N."/>
            <person name="Bonometti L."/>
            <person name="Westerberg I."/>
            <person name="Brannstrom I.O."/>
            <person name="Guillou S."/>
            <person name="Cros-Aarteil S."/>
            <person name="Calhoun S."/>
            <person name="Haridas S."/>
            <person name="Kuo A."/>
            <person name="Mondo S."/>
            <person name="Pangilinan J."/>
            <person name="Riley R."/>
            <person name="LaButti K."/>
            <person name="Andreopoulos B."/>
            <person name="Lipzen A."/>
            <person name="Chen C."/>
            <person name="Yan M."/>
            <person name="Daum C."/>
            <person name="Ng V."/>
            <person name="Clum A."/>
            <person name="Steindorff A."/>
            <person name="Ohm R.A."/>
            <person name="Martin F."/>
            <person name="Silar P."/>
            <person name="Natvig D.O."/>
            <person name="Lalanne C."/>
            <person name="Gautier V."/>
            <person name="Ament-Velasquez S.L."/>
            <person name="Kruys A."/>
            <person name="Hutchinson M.I."/>
            <person name="Powell A.J."/>
            <person name="Barry K."/>
            <person name="Miller A.N."/>
            <person name="Grigoriev I.V."/>
            <person name="Debuchy R."/>
            <person name="Gladieux P."/>
            <person name="Hiltunen Thoren M."/>
            <person name="Johannesson H."/>
        </authorList>
    </citation>
    <scope>NUCLEOTIDE SEQUENCE</scope>
    <source>
        <strain evidence="2">SMH4131-1</strain>
    </source>
</reference>
<name>A0AAE0J5U2_9PEZI</name>
<feature type="region of interest" description="Disordered" evidence="1">
    <location>
        <begin position="103"/>
        <end position="240"/>
    </location>
</feature>
<feature type="region of interest" description="Disordered" evidence="1">
    <location>
        <begin position="876"/>
        <end position="940"/>
    </location>
</feature>
<feature type="region of interest" description="Disordered" evidence="1">
    <location>
        <begin position="1167"/>
        <end position="1223"/>
    </location>
</feature>
<feature type="region of interest" description="Disordered" evidence="1">
    <location>
        <begin position="255"/>
        <end position="353"/>
    </location>
</feature>
<feature type="compositionally biased region" description="Polar residues" evidence="1">
    <location>
        <begin position="135"/>
        <end position="144"/>
    </location>
</feature>
<evidence type="ECO:0000313" key="2">
    <source>
        <dbReference type="EMBL" id="KAK3337062.1"/>
    </source>
</evidence>
<protein>
    <submittedName>
        <fullName evidence="2">Uncharacterized protein</fullName>
    </submittedName>
</protein>
<evidence type="ECO:0000256" key="1">
    <source>
        <dbReference type="SAM" id="MobiDB-lite"/>
    </source>
</evidence>
<gene>
    <name evidence="2" type="ORF">B0T19DRAFT_411382</name>
</gene>
<feature type="region of interest" description="Disordered" evidence="1">
    <location>
        <begin position="1077"/>
        <end position="1119"/>
    </location>
</feature>